<dbReference type="AlphaFoldDB" id="W5US61"/>
<proteinExistence type="predicted"/>
<protein>
    <submittedName>
        <fullName evidence="5">ABC transporter ATP-binding protein</fullName>
    </submittedName>
</protein>
<dbReference type="EMBL" id="CP007154">
    <property type="protein sequence ID" value="AHH45064.1"/>
    <property type="molecule type" value="Genomic_DNA"/>
</dbReference>
<evidence type="ECO:0000259" key="4">
    <source>
        <dbReference type="PROSITE" id="PS50893"/>
    </source>
</evidence>
<evidence type="ECO:0000313" key="5">
    <source>
        <dbReference type="EMBL" id="AHH45064.1"/>
    </source>
</evidence>
<dbReference type="PATRIC" id="fig|743966.3.peg.52"/>
<evidence type="ECO:0000313" key="6">
    <source>
        <dbReference type="Proteomes" id="UP000019229"/>
    </source>
</evidence>
<evidence type="ECO:0000256" key="2">
    <source>
        <dbReference type="ARBA" id="ARBA00022741"/>
    </source>
</evidence>
<keyword evidence="1" id="KW-0813">Transport</keyword>
<dbReference type="SUPFAM" id="SSF52540">
    <property type="entry name" value="P-loop containing nucleoside triphosphate hydrolases"/>
    <property type="match status" value="1"/>
</dbReference>
<dbReference type="OrthoDB" id="9775135at2"/>
<evidence type="ECO:0000256" key="3">
    <source>
        <dbReference type="ARBA" id="ARBA00022840"/>
    </source>
</evidence>
<dbReference type="PROSITE" id="PS50893">
    <property type="entry name" value="ABC_TRANSPORTER_2"/>
    <property type="match status" value="1"/>
</dbReference>
<name>W5US61_9BACT</name>
<keyword evidence="3 5" id="KW-0067">ATP-binding</keyword>
<feature type="domain" description="ABC transporter" evidence="4">
    <location>
        <begin position="6"/>
        <end position="235"/>
    </location>
</feature>
<organism evidence="5 6">
    <name type="scientific">Mesomycoplasma bovoculi M165/69</name>
    <dbReference type="NCBI Taxonomy" id="743966"/>
    <lineage>
        <taxon>Bacteria</taxon>
        <taxon>Bacillati</taxon>
        <taxon>Mycoplasmatota</taxon>
        <taxon>Mycoplasmoidales</taxon>
        <taxon>Metamycoplasmataceae</taxon>
        <taxon>Mesomycoplasma</taxon>
    </lineage>
</organism>
<dbReference type="InterPro" id="IPR003593">
    <property type="entry name" value="AAA+_ATPase"/>
</dbReference>
<dbReference type="HOGENOM" id="CLU_000604_1_2_14"/>
<dbReference type="RefSeq" id="WP_022934864.1">
    <property type="nucleotide sequence ID" value="NZ_CP007154.1"/>
</dbReference>
<dbReference type="CDD" id="cd03230">
    <property type="entry name" value="ABC_DR_subfamily_A"/>
    <property type="match status" value="1"/>
</dbReference>
<dbReference type="Proteomes" id="UP000019229">
    <property type="component" value="Chromosome"/>
</dbReference>
<dbReference type="InterPro" id="IPR051782">
    <property type="entry name" value="ABC_Transporter_VariousFunc"/>
</dbReference>
<dbReference type="PROSITE" id="PS00211">
    <property type="entry name" value="ABC_TRANSPORTER_1"/>
    <property type="match status" value="1"/>
</dbReference>
<dbReference type="PANTHER" id="PTHR42939:SF1">
    <property type="entry name" value="ABC TRANSPORTER ATP-BINDING PROTEIN ALBC-RELATED"/>
    <property type="match status" value="1"/>
</dbReference>
<gene>
    <name evidence="5" type="ORF">MYB_00265</name>
</gene>
<dbReference type="STRING" id="743966.MYB_00265"/>
<keyword evidence="6" id="KW-1185">Reference proteome</keyword>
<reference evidence="5 6" key="1">
    <citation type="journal article" date="2014" name="Genome Announc.">
        <title>Complete Genome Sequence of Mycoplasma bovoculi Strain M165/69T (ATCC 29104).</title>
        <authorList>
            <person name="Calcutt M.J."/>
            <person name="Foecking M.F."/>
        </authorList>
    </citation>
    <scope>NUCLEOTIDE SEQUENCE [LARGE SCALE GENOMIC DNA]</scope>
    <source>
        <strain evidence="5">M165/69</strain>
    </source>
</reference>
<keyword evidence="2" id="KW-0547">Nucleotide-binding</keyword>
<dbReference type="InterPro" id="IPR003439">
    <property type="entry name" value="ABC_transporter-like_ATP-bd"/>
</dbReference>
<dbReference type="Gene3D" id="3.40.50.300">
    <property type="entry name" value="P-loop containing nucleotide triphosphate hydrolases"/>
    <property type="match status" value="1"/>
</dbReference>
<dbReference type="InterPro" id="IPR027417">
    <property type="entry name" value="P-loop_NTPase"/>
</dbReference>
<dbReference type="KEGG" id="mbc:MYB_00265"/>
<evidence type="ECO:0000256" key="1">
    <source>
        <dbReference type="ARBA" id="ARBA00022448"/>
    </source>
</evidence>
<accession>W5US61</accession>
<dbReference type="eggNOG" id="COG1131">
    <property type="taxonomic scope" value="Bacteria"/>
</dbReference>
<dbReference type="InterPro" id="IPR017871">
    <property type="entry name" value="ABC_transporter-like_CS"/>
</dbReference>
<dbReference type="GO" id="GO:0016887">
    <property type="term" value="F:ATP hydrolysis activity"/>
    <property type="evidence" value="ECO:0007669"/>
    <property type="project" value="InterPro"/>
</dbReference>
<dbReference type="GO" id="GO:0005524">
    <property type="term" value="F:ATP binding"/>
    <property type="evidence" value="ECO:0007669"/>
    <property type="project" value="UniProtKB-KW"/>
</dbReference>
<dbReference type="SMART" id="SM00382">
    <property type="entry name" value="AAA"/>
    <property type="match status" value="1"/>
</dbReference>
<dbReference type="Pfam" id="PF00005">
    <property type="entry name" value="ABC_tran"/>
    <property type="match status" value="1"/>
</dbReference>
<dbReference type="PANTHER" id="PTHR42939">
    <property type="entry name" value="ABC TRANSPORTER ATP-BINDING PROTEIN ALBC-RELATED"/>
    <property type="match status" value="1"/>
</dbReference>
<sequence>MSNVILKIENLTKIYPKSERGVKDVSFEVNKGEIHAFIGENGAGKTTIIKCIVDAYQNFDGSILINGHSNKTPEAKKFIGYVPENSIFPKEITSYEFLYEFALLSGVSPELAKERIDSYIKLLKIQDLENLKPYSFSSGQKRKIMLVQSLIHNPELIILDEPFSNLDPSARNEFLSIINILKLEGKTIFLSTHNLEEVNKVCDSLTLINKGHIYYNGIKKQDLNEIYEKYVLKNKEEFIHES</sequence>